<dbReference type="Gene3D" id="2.60.120.260">
    <property type="entry name" value="Galactose-binding domain-like"/>
    <property type="match status" value="2"/>
</dbReference>
<dbReference type="InterPro" id="IPR012334">
    <property type="entry name" value="Pectin_lyas_fold"/>
</dbReference>
<evidence type="ECO:0000313" key="8">
    <source>
        <dbReference type="Proteomes" id="UP000622552"/>
    </source>
</evidence>
<dbReference type="Pfam" id="PF13229">
    <property type="entry name" value="Beta_helix"/>
    <property type="match status" value="1"/>
</dbReference>
<dbReference type="SUPFAM" id="SSF49785">
    <property type="entry name" value="Galactose-binding domain-like"/>
    <property type="match status" value="2"/>
</dbReference>
<feature type="domain" description="F5/8 type C" evidence="6">
    <location>
        <begin position="658"/>
        <end position="798"/>
    </location>
</feature>
<feature type="chain" id="PRO_5035311211" description="F5/8 type C domain-containing protein" evidence="5">
    <location>
        <begin position="38"/>
        <end position="947"/>
    </location>
</feature>
<keyword evidence="1" id="KW-0479">Metal-binding</keyword>
<dbReference type="InterPro" id="IPR006585">
    <property type="entry name" value="FTP1"/>
</dbReference>
<dbReference type="PANTHER" id="PTHR36453:SF1">
    <property type="entry name" value="RIGHT HANDED BETA HELIX DOMAIN-CONTAINING PROTEIN"/>
    <property type="match status" value="1"/>
</dbReference>
<feature type="compositionally biased region" description="Polar residues" evidence="4">
    <location>
        <begin position="896"/>
        <end position="914"/>
    </location>
</feature>
<organism evidence="7 8">
    <name type="scientific">Longispora fulva</name>
    <dbReference type="NCBI Taxonomy" id="619741"/>
    <lineage>
        <taxon>Bacteria</taxon>
        <taxon>Bacillati</taxon>
        <taxon>Actinomycetota</taxon>
        <taxon>Actinomycetes</taxon>
        <taxon>Micromonosporales</taxon>
        <taxon>Micromonosporaceae</taxon>
        <taxon>Longispora</taxon>
    </lineage>
</organism>
<evidence type="ECO:0000256" key="5">
    <source>
        <dbReference type="SAM" id="SignalP"/>
    </source>
</evidence>
<accession>A0A8J7KFM2</accession>
<dbReference type="InterPro" id="IPR011050">
    <property type="entry name" value="Pectin_lyase_fold/virulence"/>
</dbReference>
<evidence type="ECO:0000259" key="6">
    <source>
        <dbReference type="PROSITE" id="PS50022"/>
    </source>
</evidence>
<dbReference type="RefSeq" id="WP_197003352.1">
    <property type="nucleotide sequence ID" value="NZ_BONS01000040.1"/>
</dbReference>
<proteinExistence type="predicted"/>
<evidence type="ECO:0000256" key="1">
    <source>
        <dbReference type="ARBA" id="ARBA00022723"/>
    </source>
</evidence>
<dbReference type="PANTHER" id="PTHR36453">
    <property type="entry name" value="SECRETED PROTEIN-RELATED"/>
    <property type="match status" value="1"/>
</dbReference>
<keyword evidence="2" id="KW-0106">Calcium</keyword>
<feature type="signal peptide" evidence="5">
    <location>
        <begin position="1"/>
        <end position="37"/>
    </location>
</feature>
<sequence>MTFNRLSPATGRRSVAAAATLLTALGAGVVFATAAHAATQVQLYAAPNGSGTTCAQAAPCTITQAKNNVAALTASMTGDIVVNLNDGTYPLTAPLTLGPADSGQNSFKVRWQAAPGARPVLSGAATATSWTQVGSTGIWKSTVGSGVDFRQVYVNNDRAVRARGNIQPAGFTKTSTGYTTTAGASLAMWMNPSAIEFSYRVAWTYSRCPVGSVSGTTITMAQPCWTHAHSSPYLQNDAPLWIENAYELLDAPGEWYLDKTGAVGNGTGVLYYKPKPGESMTGTSAVTVTYPNVERLLSVAGTGTASRVHDLQFVGLTFADATWLRPNTSEGFAEEQSNFTQVGPNGSHWIFDGATKTPGAVAITYARDILIQGGTFTRLGGAGVDVEKSSYNVTLLGNTVFDVSGNGIQVGDITPQDQRPTNFADRMHDVIVRDNYVHDVAVEFRGGVGIFGGFVDTLKLLHNEVANVSYTGISVGWGWGYLDNGGTGDGTVSSPPDWQPHMTTATIAQNNVIDGNYVHEYMAGGHDGGAVYTLGAQPNSTETNNYYASSGNEAGARGIYLDNGTKGYTVSGNVVDRVDSWVLVNEGGGASSLDNPAAQGNTITGNWANTTNKSCCSAINTYTNNTDTVSGSAWPSGAAAVIAAAGLETNATDSFGVTHNWATELKGTPTVNLAPTATASASNIYSGGYSAANATDGSSKTRWATSGGTTSATLTLTFPQAKNINRVVLREAQYYEPRIATYTIDYWNGTAWTAAATGLYPRTSQALQFPTVNTTQIRLNITSSASGPTVQEFEVYAPTTSTNVAQGSLASQSSTDYSGAASRAVDGNTDGAFYNGSVTHTGIDANAWWQVDLATISPVSQVSVWNRTDCCANRLSDYWVFVSASPFNTALTPTQQASQPGVWSNHQTTQAGSPTTITTPANTTGRYVMIQLAGTNNLSLTEVQVYS</sequence>
<dbReference type="InterPro" id="IPR006626">
    <property type="entry name" value="PbH1"/>
</dbReference>
<dbReference type="Proteomes" id="UP000622552">
    <property type="component" value="Unassembled WGS sequence"/>
</dbReference>
<evidence type="ECO:0000256" key="4">
    <source>
        <dbReference type="SAM" id="MobiDB-lite"/>
    </source>
</evidence>
<dbReference type="GO" id="GO:0046872">
    <property type="term" value="F:metal ion binding"/>
    <property type="evidence" value="ECO:0007669"/>
    <property type="project" value="UniProtKB-KW"/>
</dbReference>
<gene>
    <name evidence="7" type="ORF">IW245_002559</name>
</gene>
<dbReference type="Gene3D" id="2.160.20.10">
    <property type="entry name" value="Single-stranded right-handed beta-helix, Pectin lyase-like"/>
    <property type="match status" value="2"/>
</dbReference>
<feature type="region of interest" description="Disordered" evidence="4">
    <location>
        <begin position="896"/>
        <end position="918"/>
    </location>
</feature>
<dbReference type="EMBL" id="JADOUF010000001">
    <property type="protein sequence ID" value="MBG6136365.1"/>
    <property type="molecule type" value="Genomic_DNA"/>
</dbReference>
<reference evidence="7" key="1">
    <citation type="submission" date="2020-11" db="EMBL/GenBank/DDBJ databases">
        <title>Sequencing the genomes of 1000 actinobacteria strains.</title>
        <authorList>
            <person name="Klenk H.-P."/>
        </authorList>
    </citation>
    <scope>NUCLEOTIDE SEQUENCE</scope>
    <source>
        <strain evidence="7">DSM 45356</strain>
    </source>
</reference>
<comment type="caution">
    <text evidence="7">The sequence shown here is derived from an EMBL/GenBank/DDBJ whole genome shotgun (WGS) entry which is preliminary data.</text>
</comment>
<dbReference type="PROSITE" id="PS50022">
    <property type="entry name" value="FA58C_3"/>
    <property type="match status" value="1"/>
</dbReference>
<dbReference type="SMART" id="SM00710">
    <property type="entry name" value="PbH1"/>
    <property type="match status" value="6"/>
</dbReference>
<evidence type="ECO:0000256" key="2">
    <source>
        <dbReference type="ARBA" id="ARBA00022837"/>
    </source>
</evidence>
<dbReference type="Pfam" id="PF22633">
    <property type="entry name" value="F5_F8_type_C_2"/>
    <property type="match status" value="1"/>
</dbReference>
<name>A0A8J7KFM2_9ACTN</name>
<keyword evidence="3" id="KW-1015">Disulfide bond</keyword>
<protein>
    <recommendedName>
        <fullName evidence="6">F5/8 type C domain-containing protein</fullName>
    </recommendedName>
</protein>
<evidence type="ECO:0000313" key="7">
    <source>
        <dbReference type="EMBL" id="MBG6136365.1"/>
    </source>
</evidence>
<dbReference type="AlphaFoldDB" id="A0A8J7KFM2"/>
<evidence type="ECO:0000256" key="3">
    <source>
        <dbReference type="ARBA" id="ARBA00023157"/>
    </source>
</evidence>
<keyword evidence="8" id="KW-1185">Reference proteome</keyword>
<dbReference type="InterPro" id="IPR008979">
    <property type="entry name" value="Galactose-bd-like_sf"/>
</dbReference>
<dbReference type="SMART" id="SM00607">
    <property type="entry name" value="FTP"/>
    <property type="match status" value="1"/>
</dbReference>
<dbReference type="InterPro" id="IPR000421">
    <property type="entry name" value="FA58C"/>
</dbReference>
<dbReference type="InterPro" id="IPR039448">
    <property type="entry name" value="Beta_helix"/>
</dbReference>
<dbReference type="Pfam" id="PF00754">
    <property type="entry name" value="F5_F8_type_C"/>
    <property type="match status" value="1"/>
</dbReference>
<keyword evidence="5" id="KW-0732">Signal</keyword>
<dbReference type="SUPFAM" id="SSF51126">
    <property type="entry name" value="Pectin lyase-like"/>
    <property type="match status" value="1"/>
</dbReference>